<dbReference type="OrthoDB" id="947434at2"/>
<feature type="compositionally biased region" description="Pro residues" evidence="1">
    <location>
        <begin position="96"/>
        <end position="105"/>
    </location>
</feature>
<organism evidence="3 4">
    <name type="scientific">Hymenobacter nivis</name>
    <dbReference type="NCBI Taxonomy" id="1850093"/>
    <lineage>
        <taxon>Bacteria</taxon>
        <taxon>Pseudomonadati</taxon>
        <taxon>Bacteroidota</taxon>
        <taxon>Cytophagia</taxon>
        <taxon>Cytophagales</taxon>
        <taxon>Hymenobacteraceae</taxon>
        <taxon>Hymenobacter</taxon>
    </lineage>
</organism>
<name>A0A2Z3GMQ6_9BACT</name>
<accession>A0A2Z3GMQ6</accession>
<evidence type="ECO:0000313" key="4">
    <source>
        <dbReference type="Proteomes" id="UP000245999"/>
    </source>
</evidence>
<gene>
    <name evidence="3" type="ORF">DDQ68_13175</name>
</gene>
<dbReference type="Pfam" id="PF13568">
    <property type="entry name" value="OMP_b-brl_2"/>
    <property type="match status" value="1"/>
</dbReference>
<feature type="domain" description="Outer membrane protein beta-barrel" evidence="2">
    <location>
        <begin position="108"/>
        <end position="256"/>
    </location>
</feature>
<sequence>MNPGSRQKFWLGPRRGGWGPFGGVSRGFWAIGRLARRTSWKKKDPPCYLRAGRPFQVAHHPRFILRFMKKFLLALLVGTAAAPAARAQADADAPAKPTPLAPAPRPANRTSVGLKAGYSLSSITGDGASALPNADRLPAFHLGAYGQLGLNKFASVQVELLYARRGYRTTLGSPDAYTTRLNYLDLPVLFVGNITPNLSFHVGPQASVLLDVARDGATVPLDSRYQRFALGGVGGLEYRVGNARLGARYNLSFSRLYQQDANVQYNSGAVYLSNNNIYTRSLEVYLGFGIGN</sequence>
<dbReference type="KEGG" id="hnv:DDQ68_13175"/>
<feature type="region of interest" description="Disordered" evidence="1">
    <location>
        <begin position="88"/>
        <end position="108"/>
    </location>
</feature>
<protein>
    <recommendedName>
        <fullName evidence="2">Outer membrane protein beta-barrel domain-containing protein</fullName>
    </recommendedName>
</protein>
<dbReference type="InterPro" id="IPR025665">
    <property type="entry name" value="Beta-barrel_OMP_2"/>
</dbReference>
<proteinExistence type="predicted"/>
<dbReference type="AlphaFoldDB" id="A0A2Z3GMQ6"/>
<evidence type="ECO:0000313" key="3">
    <source>
        <dbReference type="EMBL" id="AWM33651.1"/>
    </source>
</evidence>
<evidence type="ECO:0000256" key="1">
    <source>
        <dbReference type="SAM" id="MobiDB-lite"/>
    </source>
</evidence>
<dbReference type="EMBL" id="CP029145">
    <property type="protein sequence ID" value="AWM33651.1"/>
    <property type="molecule type" value="Genomic_DNA"/>
</dbReference>
<reference evidence="4" key="1">
    <citation type="submission" date="2018-04" db="EMBL/GenBank/DDBJ databases">
        <title>Complete genome of Antarctic heterotrophic bacterium Hymenobacter nivis.</title>
        <authorList>
            <person name="Terashima M."/>
        </authorList>
    </citation>
    <scope>NUCLEOTIDE SEQUENCE [LARGE SCALE GENOMIC DNA]</scope>
    <source>
        <strain evidence="4">NBRC 111535</strain>
    </source>
</reference>
<dbReference type="Proteomes" id="UP000245999">
    <property type="component" value="Chromosome"/>
</dbReference>
<evidence type="ECO:0000259" key="2">
    <source>
        <dbReference type="Pfam" id="PF13568"/>
    </source>
</evidence>
<keyword evidence="4" id="KW-1185">Reference proteome</keyword>